<name>A0A2J9KSF2_9ACTO</name>
<sequence length="151" mass="15940">MSHEKPKPTRKAAALGALTLAVSSTMLTGCSQSLDASVCKDGTYEGQSQPAPDGQHALIKFTVKGQKVTTAKFTVIDEHGRPHDGEYGKTTTGHTDGKFYQRAQRAVGAEPQYAQKFVETSDADKVEVIAGASISHGLFQSAVEDALGKCG</sequence>
<gene>
    <name evidence="1" type="ORF">HHJ74_04275</name>
</gene>
<dbReference type="AlphaFoldDB" id="A0A2J9KSF2"/>
<dbReference type="RefSeq" id="WP_004011872.1">
    <property type="nucleotide sequence ID" value="NZ_CAMPUA010000030.1"/>
</dbReference>
<reference evidence="1 2" key="1">
    <citation type="submission" date="2020-04" db="EMBL/GenBank/DDBJ databases">
        <title>Antimicrobial susceptibility and clonality of vaginal-derived multi-drug resistant Mobiluncus isolates in China.</title>
        <authorList>
            <person name="Zhang X."/>
        </authorList>
    </citation>
    <scope>NUCLEOTIDE SEQUENCE [LARGE SCALE GENOMIC DNA]</scope>
    <source>
        <strain evidence="1 2">7</strain>
    </source>
</reference>
<proteinExistence type="predicted"/>
<accession>A0A2J9KSF2</accession>
<dbReference type="EMBL" id="JABCUV010000003">
    <property type="protein sequence ID" value="NMW92918.1"/>
    <property type="molecule type" value="Genomic_DNA"/>
</dbReference>
<evidence type="ECO:0000313" key="1">
    <source>
        <dbReference type="EMBL" id="NMW92918.1"/>
    </source>
</evidence>
<protein>
    <submittedName>
        <fullName evidence="1">Uncharacterized protein</fullName>
    </submittedName>
</protein>
<dbReference type="OrthoDB" id="3266759at2"/>
<dbReference type="Gene3D" id="3.90.1010.20">
    <property type="match status" value="1"/>
</dbReference>
<dbReference type="PROSITE" id="PS51257">
    <property type="entry name" value="PROKAR_LIPOPROTEIN"/>
    <property type="match status" value="1"/>
</dbReference>
<organism evidence="1 2">
    <name type="scientific">Mobiluncus mulieris</name>
    <dbReference type="NCBI Taxonomy" id="2052"/>
    <lineage>
        <taxon>Bacteria</taxon>
        <taxon>Bacillati</taxon>
        <taxon>Actinomycetota</taxon>
        <taxon>Actinomycetes</taxon>
        <taxon>Actinomycetales</taxon>
        <taxon>Actinomycetaceae</taxon>
        <taxon>Mobiluncus</taxon>
    </lineage>
</organism>
<comment type="caution">
    <text evidence="1">The sequence shown here is derived from an EMBL/GenBank/DDBJ whole genome shotgun (WGS) entry which is preliminary data.</text>
</comment>
<dbReference type="Proteomes" id="UP000582487">
    <property type="component" value="Unassembled WGS sequence"/>
</dbReference>
<evidence type="ECO:0000313" key="2">
    <source>
        <dbReference type="Proteomes" id="UP000582487"/>
    </source>
</evidence>